<dbReference type="Gene3D" id="3.30.2400.30">
    <property type="match status" value="1"/>
</dbReference>
<name>A0A4R6LUM5_9FIRM</name>
<evidence type="ECO:0000313" key="1">
    <source>
        <dbReference type="EMBL" id="TDO92344.1"/>
    </source>
</evidence>
<dbReference type="OrthoDB" id="9811942at2"/>
<organism evidence="1 2">
    <name type="scientific">Halanaerobium saccharolyticum</name>
    <dbReference type="NCBI Taxonomy" id="43595"/>
    <lineage>
        <taxon>Bacteria</taxon>
        <taxon>Bacillati</taxon>
        <taxon>Bacillota</taxon>
        <taxon>Clostridia</taxon>
        <taxon>Halanaerobiales</taxon>
        <taxon>Halanaerobiaceae</taxon>
        <taxon>Halanaerobium</taxon>
    </lineage>
</organism>
<dbReference type="Pfam" id="PF09950">
    <property type="entry name" value="Major_capside"/>
    <property type="match status" value="1"/>
</dbReference>
<dbReference type="Proteomes" id="UP000295064">
    <property type="component" value="Unassembled WGS sequence"/>
</dbReference>
<dbReference type="InterPro" id="IPR020049">
    <property type="entry name" value="Major_capsid-like"/>
</dbReference>
<dbReference type="PIRSF" id="PIRSF029202">
    <property type="entry name" value="UCP029202"/>
    <property type="match status" value="1"/>
</dbReference>
<sequence length="306" mass="33887">MKDLGSGVTRQDALLTNDDLDAIDNTVYEAKERELTARTMVGLKTDIPEGAETYSYDKVTKKGAAKIFAYGADDVPLVDADIERHHQGIYGIVVGFTIDLQEKRAAKMANRPVETTKATAARRAISERENDFFFSGSTEHNAEGLTNFTGIQTYTVAQNSGATSTNWKDKTGEEIVEDIRQAKKKVNLKPGMAADTLAIPDDQYEDLDRPFNSDNPQLTIRRYLENQGWFDRIISVPELAGKGDSGTDCFMVYDSSPDVVEMGLPLDIYRHAPYNKENLSSQVNLEERTAGAIVRYPLGICRADGI</sequence>
<dbReference type="EMBL" id="SNWX01000006">
    <property type="protein sequence ID" value="TDO92344.1"/>
    <property type="molecule type" value="Genomic_DNA"/>
</dbReference>
<dbReference type="AlphaFoldDB" id="A0A4R6LUM5"/>
<accession>A0A4R6LUM5</accession>
<comment type="caution">
    <text evidence="1">The sequence shown here is derived from an EMBL/GenBank/DDBJ whole genome shotgun (WGS) entry which is preliminary data.</text>
</comment>
<dbReference type="RefSeq" id="WP_133514573.1">
    <property type="nucleotide sequence ID" value="NZ_SNWX01000006.1"/>
</dbReference>
<gene>
    <name evidence="1" type="ORF">DFR79_106157</name>
</gene>
<evidence type="ECO:0008006" key="3">
    <source>
        <dbReference type="Google" id="ProtNLM"/>
    </source>
</evidence>
<protein>
    <recommendedName>
        <fullName evidence="3">DUF2184 domain-containing protein</fullName>
    </recommendedName>
</protein>
<reference evidence="1 2" key="1">
    <citation type="submission" date="2019-03" db="EMBL/GenBank/DDBJ databases">
        <title>Subsurface microbial communities from deep shales in Ohio and West Virginia, USA.</title>
        <authorList>
            <person name="Wrighton K."/>
        </authorList>
    </citation>
    <scope>NUCLEOTIDE SEQUENCE [LARGE SCALE GENOMIC DNA]</scope>
    <source>
        <strain evidence="1 2">MA284_T2</strain>
    </source>
</reference>
<proteinExistence type="predicted"/>
<evidence type="ECO:0000313" key="2">
    <source>
        <dbReference type="Proteomes" id="UP000295064"/>
    </source>
</evidence>